<feature type="transmembrane region" description="Helical" evidence="2">
    <location>
        <begin position="20"/>
        <end position="42"/>
    </location>
</feature>
<keyword evidence="2" id="KW-1133">Transmembrane helix</keyword>
<evidence type="ECO:0000256" key="2">
    <source>
        <dbReference type="SAM" id="Phobius"/>
    </source>
</evidence>
<sequence length="106" mass="12042">MQQLGELPQNPFQTGDVATLIAQPVIIIALIPFVLIFLRAAWLEYRRWKVHGPSENKRSAYDIDEDAPSYTPPESETETDDMTETETKDDTQFHNPKPARGGQDQN</sequence>
<name>A0A1X6YJL5_9RHOB</name>
<dbReference type="EMBL" id="FWFU01000001">
    <property type="protein sequence ID" value="SLN22372.1"/>
    <property type="molecule type" value="Genomic_DNA"/>
</dbReference>
<evidence type="ECO:0000313" key="3">
    <source>
        <dbReference type="EMBL" id="SLN22372.1"/>
    </source>
</evidence>
<feature type="region of interest" description="Disordered" evidence="1">
    <location>
        <begin position="53"/>
        <end position="106"/>
    </location>
</feature>
<organism evidence="3 4">
    <name type="scientific">Roseovarius halotolerans</name>
    <dbReference type="NCBI Taxonomy" id="505353"/>
    <lineage>
        <taxon>Bacteria</taxon>
        <taxon>Pseudomonadati</taxon>
        <taxon>Pseudomonadota</taxon>
        <taxon>Alphaproteobacteria</taxon>
        <taxon>Rhodobacterales</taxon>
        <taxon>Roseobacteraceae</taxon>
        <taxon>Roseovarius</taxon>
    </lineage>
</organism>
<feature type="compositionally biased region" description="Acidic residues" evidence="1">
    <location>
        <begin position="75"/>
        <end position="84"/>
    </location>
</feature>
<dbReference type="OrthoDB" id="7746079at2"/>
<evidence type="ECO:0000313" key="4">
    <source>
        <dbReference type="Proteomes" id="UP000193207"/>
    </source>
</evidence>
<gene>
    <name evidence="3" type="ORF">ROH8110_00858</name>
</gene>
<keyword evidence="4" id="KW-1185">Reference proteome</keyword>
<dbReference type="Proteomes" id="UP000193207">
    <property type="component" value="Unassembled WGS sequence"/>
</dbReference>
<keyword evidence="2" id="KW-0812">Transmembrane</keyword>
<proteinExistence type="predicted"/>
<reference evidence="3 4" key="1">
    <citation type="submission" date="2017-03" db="EMBL/GenBank/DDBJ databases">
        <authorList>
            <person name="Afonso C.L."/>
            <person name="Miller P.J."/>
            <person name="Scott M.A."/>
            <person name="Spackman E."/>
            <person name="Goraichik I."/>
            <person name="Dimitrov K.M."/>
            <person name="Suarez D.L."/>
            <person name="Swayne D.E."/>
        </authorList>
    </citation>
    <scope>NUCLEOTIDE SEQUENCE [LARGE SCALE GENOMIC DNA]</scope>
    <source>
        <strain evidence="3 4">CECT 8110</strain>
    </source>
</reference>
<dbReference type="AlphaFoldDB" id="A0A1X6YJL5"/>
<accession>A0A1X6YJL5</accession>
<evidence type="ECO:0000256" key="1">
    <source>
        <dbReference type="SAM" id="MobiDB-lite"/>
    </source>
</evidence>
<protein>
    <submittedName>
        <fullName evidence="3">Uncharacterized protein</fullName>
    </submittedName>
</protein>
<keyword evidence="2" id="KW-0472">Membrane</keyword>
<dbReference type="RefSeq" id="WP_085816461.1">
    <property type="nucleotide sequence ID" value="NZ_FWFU01000001.1"/>
</dbReference>